<dbReference type="AlphaFoldDB" id="A0A8S3SR74"/>
<feature type="chain" id="PRO_5035882430" evidence="1">
    <location>
        <begin position="22"/>
        <end position="186"/>
    </location>
</feature>
<evidence type="ECO:0000256" key="1">
    <source>
        <dbReference type="SAM" id="SignalP"/>
    </source>
</evidence>
<keyword evidence="1" id="KW-0732">Signal</keyword>
<keyword evidence="3" id="KW-1185">Reference proteome</keyword>
<dbReference type="Proteomes" id="UP000683360">
    <property type="component" value="Unassembled WGS sequence"/>
</dbReference>
<protein>
    <submittedName>
        <fullName evidence="2">Uncharacterized protein</fullName>
    </submittedName>
</protein>
<dbReference type="OrthoDB" id="10419161at2759"/>
<feature type="signal peptide" evidence="1">
    <location>
        <begin position="1"/>
        <end position="21"/>
    </location>
</feature>
<organism evidence="2 3">
    <name type="scientific">Mytilus edulis</name>
    <name type="common">Blue mussel</name>
    <dbReference type="NCBI Taxonomy" id="6550"/>
    <lineage>
        <taxon>Eukaryota</taxon>
        <taxon>Metazoa</taxon>
        <taxon>Spiralia</taxon>
        <taxon>Lophotrochozoa</taxon>
        <taxon>Mollusca</taxon>
        <taxon>Bivalvia</taxon>
        <taxon>Autobranchia</taxon>
        <taxon>Pteriomorphia</taxon>
        <taxon>Mytilida</taxon>
        <taxon>Mytiloidea</taxon>
        <taxon>Mytilidae</taxon>
        <taxon>Mytilinae</taxon>
        <taxon>Mytilus</taxon>
    </lineage>
</organism>
<gene>
    <name evidence="2" type="ORF">MEDL_36142</name>
</gene>
<comment type="caution">
    <text evidence="2">The sequence shown here is derived from an EMBL/GenBank/DDBJ whole genome shotgun (WGS) entry which is preliminary data.</text>
</comment>
<evidence type="ECO:0000313" key="2">
    <source>
        <dbReference type="EMBL" id="CAG2222766.1"/>
    </source>
</evidence>
<dbReference type="EMBL" id="CAJPWZ010001767">
    <property type="protein sequence ID" value="CAG2222766.1"/>
    <property type="molecule type" value="Genomic_DNA"/>
</dbReference>
<evidence type="ECO:0000313" key="3">
    <source>
        <dbReference type="Proteomes" id="UP000683360"/>
    </source>
</evidence>
<proteinExistence type="predicted"/>
<sequence length="186" mass="20547">MKFVVILLCVGTALIIGQAEGVTEFPCTFPEEWRGNEFSIYRGSPPIFSSIWYFEDNGVEFEADGDPAYCYQITDQFYIIRYGQDLFKCLTIDYTPGGKTLTIGNKGNPQTVNQVQPGAFDDTAVCSLCAERTNEFQIAIAEVPAEIVPPKCDVPHFCTPEAGTICESPITTTKAPITSKKEEIMC</sequence>
<name>A0A8S3SR74_MYTED</name>
<accession>A0A8S3SR74</accession>
<reference evidence="2" key="1">
    <citation type="submission" date="2021-03" db="EMBL/GenBank/DDBJ databases">
        <authorList>
            <person name="Bekaert M."/>
        </authorList>
    </citation>
    <scope>NUCLEOTIDE SEQUENCE</scope>
</reference>